<evidence type="ECO:0000313" key="1">
    <source>
        <dbReference type="EMBL" id="VFJ96563.1"/>
    </source>
</evidence>
<accession>A0A450UVG0</accession>
<dbReference type="EMBL" id="CAADFG010000106">
    <property type="protein sequence ID" value="VFJ96563.1"/>
    <property type="molecule type" value="Genomic_DNA"/>
</dbReference>
<dbReference type="EMBL" id="CAADFJ010000114">
    <property type="protein sequence ID" value="VFK03116.1"/>
    <property type="molecule type" value="Genomic_DNA"/>
</dbReference>
<dbReference type="NCBIfam" id="TIGR03831">
    <property type="entry name" value="YgiT_finger"/>
    <property type="match status" value="1"/>
</dbReference>
<evidence type="ECO:0000313" key="3">
    <source>
        <dbReference type="EMBL" id="VFK03116.1"/>
    </source>
</evidence>
<protein>
    <submittedName>
        <fullName evidence="1">YgiT-type zinc finger domain-containing protein</fullName>
    </submittedName>
</protein>
<name>A0A450UVG0_9GAMM</name>
<dbReference type="Gene3D" id="3.10.20.860">
    <property type="match status" value="1"/>
</dbReference>
<gene>
    <name evidence="1" type="ORF">BECKH772A_GA0070896_101064</name>
    <name evidence="2" type="ORF">BECKH772B_GA0070898_101233</name>
    <name evidence="3" type="ORF">BECKH772C_GA0070978_101143</name>
</gene>
<sequence length="71" mass="8302">MECFHCKGRMMRKVAPFSVDRKGYHITWEAIPAWVCTQCGEPFFEEKETNHIQMALRKIDHETMVLTSKAA</sequence>
<evidence type="ECO:0000313" key="2">
    <source>
        <dbReference type="EMBL" id="VFJ97974.1"/>
    </source>
</evidence>
<organism evidence="1">
    <name type="scientific">Candidatus Kentrum eta</name>
    <dbReference type="NCBI Taxonomy" id="2126337"/>
    <lineage>
        <taxon>Bacteria</taxon>
        <taxon>Pseudomonadati</taxon>
        <taxon>Pseudomonadota</taxon>
        <taxon>Gammaproteobacteria</taxon>
        <taxon>Candidatus Kentrum</taxon>
    </lineage>
</organism>
<dbReference type="AlphaFoldDB" id="A0A450UVG0"/>
<dbReference type="InterPro" id="IPR022453">
    <property type="entry name" value="Znf_MqsA-type"/>
</dbReference>
<proteinExistence type="predicted"/>
<reference evidence="1" key="1">
    <citation type="submission" date="2019-02" db="EMBL/GenBank/DDBJ databases">
        <authorList>
            <person name="Gruber-Vodicka R. H."/>
            <person name="Seah K. B. B."/>
        </authorList>
    </citation>
    <scope>NUCLEOTIDE SEQUENCE</scope>
    <source>
        <strain evidence="3">BECK_SA2B12</strain>
        <strain evidence="1">BECK_SA2B15</strain>
        <strain evidence="2">BECK_SA2B20</strain>
    </source>
</reference>
<dbReference type="EMBL" id="CAADFI010000123">
    <property type="protein sequence ID" value="VFJ97974.1"/>
    <property type="molecule type" value="Genomic_DNA"/>
</dbReference>